<evidence type="ECO:0000313" key="2">
    <source>
        <dbReference type="Proteomes" id="UP000318437"/>
    </source>
</evidence>
<comment type="caution">
    <text evidence="1">The sequence shown here is derived from an EMBL/GenBank/DDBJ whole genome shotgun (WGS) entry which is preliminary data.</text>
</comment>
<evidence type="ECO:0000313" key="1">
    <source>
        <dbReference type="EMBL" id="TWU24716.1"/>
    </source>
</evidence>
<organism evidence="1 2">
    <name type="scientific">Bythopirellula polymerisocia</name>
    <dbReference type="NCBI Taxonomy" id="2528003"/>
    <lineage>
        <taxon>Bacteria</taxon>
        <taxon>Pseudomonadati</taxon>
        <taxon>Planctomycetota</taxon>
        <taxon>Planctomycetia</taxon>
        <taxon>Pirellulales</taxon>
        <taxon>Lacipirellulaceae</taxon>
        <taxon>Bythopirellula</taxon>
    </lineage>
</organism>
<accession>A0A5C6CNU1</accession>
<dbReference type="Proteomes" id="UP000318437">
    <property type="component" value="Unassembled WGS sequence"/>
</dbReference>
<dbReference type="EMBL" id="SJPS01000005">
    <property type="protein sequence ID" value="TWU24716.1"/>
    <property type="molecule type" value="Genomic_DNA"/>
</dbReference>
<keyword evidence="2" id="KW-1185">Reference proteome</keyword>
<reference evidence="1 2" key="1">
    <citation type="submission" date="2019-02" db="EMBL/GenBank/DDBJ databases">
        <title>Deep-cultivation of Planctomycetes and their phenomic and genomic characterization uncovers novel biology.</title>
        <authorList>
            <person name="Wiegand S."/>
            <person name="Jogler M."/>
            <person name="Boedeker C."/>
            <person name="Pinto D."/>
            <person name="Vollmers J."/>
            <person name="Rivas-Marin E."/>
            <person name="Kohn T."/>
            <person name="Peeters S.H."/>
            <person name="Heuer A."/>
            <person name="Rast P."/>
            <person name="Oberbeckmann S."/>
            <person name="Bunk B."/>
            <person name="Jeske O."/>
            <person name="Meyerdierks A."/>
            <person name="Storesund J.E."/>
            <person name="Kallscheuer N."/>
            <person name="Luecker S."/>
            <person name="Lage O.M."/>
            <person name="Pohl T."/>
            <person name="Merkel B.J."/>
            <person name="Hornburger P."/>
            <person name="Mueller R.-W."/>
            <person name="Bruemmer F."/>
            <person name="Labrenz M."/>
            <person name="Spormann A.M."/>
            <person name="Op Den Camp H."/>
            <person name="Overmann J."/>
            <person name="Amann R."/>
            <person name="Jetten M.S.M."/>
            <person name="Mascher T."/>
            <person name="Medema M.H."/>
            <person name="Devos D.P."/>
            <person name="Kaster A.-K."/>
            <person name="Ovreas L."/>
            <person name="Rohde M."/>
            <person name="Galperin M.Y."/>
            <person name="Jogler C."/>
        </authorList>
    </citation>
    <scope>NUCLEOTIDE SEQUENCE [LARGE SCALE GENOMIC DNA]</scope>
    <source>
        <strain evidence="1 2">Pla144</strain>
    </source>
</reference>
<sequence>MTVRASLQMRKTGQKPVNSVLWGLPKLNYFPIKPSAFRLKFFRKREQ</sequence>
<name>A0A5C6CNU1_9BACT</name>
<dbReference type="AlphaFoldDB" id="A0A5C6CNU1"/>
<protein>
    <submittedName>
        <fullName evidence="1">Uncharacterized protein</fullName>
    </submittedName>
</protein>
<proteinExistence type="predicted"/>
<gene>
    <name evidence="1" type="ORF">Pla144_36020</name>
</gene>